<sequence length="168" mass="19069">MGKKRPEDPDEEKTIPDQLYKIAEESEGGAARVMDQVEISINNFEEIKRISAEMLSALVRSEEGVMSTDEIIGRLEDILSYSENGLENLDGILDLYQYQDITRQKLEKVGHQLIDVSEYIRRKLVPDVTRLAHIPPSGKDILDRDAVDPDSKVDDVEDIIAQFLKNRA</sequence>
<evidence type="ECO:0000313" key="1">
    <source>
        <dbReference type="EMBL" id="MBO1318855.1"/>
    </source>
</evidence>
<accession>A0A8J7Q417</accession>
<dbReference type="SUPFAM" id="SSF75708">
    <property type="entry name" value="Chemotaxis phosphatase CheZ"/>
    <property type="match status" value="1"/>
</dbReference>
<dbReference type="Proteomes" id="UP000664417">
    <property type="component" value="Unassembled WGS sequence"/>
</dbReference>
<dbReference type="AlphaFoldDB" id="A0A8J7Q417"/>
<comment type="caution">
    <text evidence="1">The sequence shown here is derived from an EMBL/GenBank/DDBJ whole genome shotgun (WGS) entry which is preliminary data.</text>
</comment>
<keyword evidence="2" id="KW-1185">Reference proteome</keyword>
<proteinExistence type="predicted"/>
<name>A0A8J7Q417_9BACT</name>
<reference evidence="1" key="1">
    <citation type="submission" date="2021-03" db="EMBL/GenBank/DDBJ databases">
        <authorList>
            <person name="Wang G."/>
        </authorList>
    </citation>
    <scope>NUCLEOTIDE SEQUENCE</scope>
    <source>
        <strain evidence="1">KCTC 12899</strain>
    </source>
</reference>
<evidence type="ECO:0008006" key="3">
    <source>
        <dbReference type="Google" id="ProtNLM"/>
    </source>
</evidence>
<evidence type="ECO:0000313" key="2">
    <source>
        <dbReference type="Proteomes" id="UP000664417"/>
    </source>
</evidence>
<dbReference type="Gene3D" id="1.10.287.500">
    <property type="entry name" value="Helix hairpin bin"/>
    <property type="match status" value="1"/>
</dbReference>
<dbReference type="RefSeq" id="WP_207858673.1">
    <property type="nucleotide sequence ID" value="NZ_JAFREP010000007.1"/>
</dbReference>
<protein>
    <recommendedName>
        <fullName evidence="3">Chemotaxis protein CheZ</fullName>
    </recommendedName>
</protein>
<gene>
    <name evidence="1" type="ORF">J3U88_10325</name>
</gene>
<organism evidence="1 2">
    <name type="scientific">Acanthopleuribacter pedis</name>
    <dbReference type="NCBI Taxonomy" id="442870"/>
    <lineage>
        <taxon>Bacteria</taxon>
        <taxon>Pseudomonadati</taxon>
        <taxon>Acidobacteriota</taxon>
        <taxon>Holophagae</taxon>
        <taxon>Acanthopleuribacterales</taxon>
        <taxon>Acanthopleuribacteraceae</taxon>
        <taxon>Acanthopleuribacter</taxon>
    </lineage>
</organism>
<dbReference type="EMBL" id="JAFREP010000007">
    <property type="protein sequence ID" value="MBO1318855.1"/>
    <property type="molecule type" value="Genomic_DNA"/>
</dbReference>